<evidence type="ECO:0000256" key="3">
    <source>
        <dbReference type="ARBA" id="ARBA00022452"/>
    </source>
</evidence>
<evidence type="ECO:0000256" key="2">
    <source>
        <dbReference type="ARBA" id="ARBA00007613"/>
    </source>
</evidence>
<keyword evidence="6 9" id="KW-0472">Membrane</keyword>
<organism evidence="10 11">
    <name type="scientific">Cohaesibacter celericrescens</name>
    <dbReference type="NCBI Taxonomy" id="2067669"/>
    <lineage>
        <taxon>Bacteria</taxon>
        <taxon>Pseudomonadati</taxon>
        <taxon>Pseudomonadota</taxon>
        <taxon>Alphaproteobacteria</taxon>
        <taxon>Hyphomicrobiales</taxon>
        <taxon>Cohaesibacteraceae</taxon>
    </lineage>
</organism>
<dbReference type="RefSeq" id="WP_101532311.1">
    <property type="nucleotide sequence ID" value="NZ_PKUQ01000001.1"/>
</dbReference>
<comment type="caution">
    <text evidence="10">The sequence shown here is derived from an EMBL/GenBank/DDBJ whole genome shotgun (WGS) entry which is preliminary data.</text>
</comment>
<dbReference type="InterPro" id="IPR003423">
    <property type="entry name" value="OMP_efflux"/>
</dbReference>
<comment type="similarity">
    <text evidence="2 9">Belongs to the outer membrane factor (OMF) (TC 1.B.17) family.</text>
</comment>
<evidence type="ECO:0000256" key="6">
    <source>
        <dbReference type="ARBA" id="ARBA00023136"/>
    </source>
</evidence>
<keyword evidence="8 9" id="KW-0449">Lipoprotein</keyword>
<dbReference type="SUPFAM" id="SSF56954">
    <property type="entry name" value="Outer membrane efflux proteins (OEP)"/>
    <property type="match status" value="1"/>
</dbReference>
<keyword evidence="7 9" id="KW-0564">Palmitate</keyword>
<dbReference type="EMBL" id="PKUQ01000001">
    <property type="protein sequence ID" value="PLW79229.1"/>
    <property type="molecule type" value="Genomic_DNA"/>
</dbReference>
<dbReference type="NCBIfam" id="TIGR01845">
    <property type="entry name" value="outer_NodT"/>
    <property type="match status" value="1"/>
</dbReference>
<reference evidence="10 11" key="1">
    <citation type="submission" date="2018-01" db="EMBL/GenBank/DDBJ databases">
        <title>The draft genome sequence of Cohaesibacter sp. H1304.</title>
        <authorList>
            <person name="Wang N.-N."/>
            <person name="Du Z.-J."/>
        </authorList>
    </citation>
    <scope>NUCLEOTIDE SEQUENCE [LARGE SCALE GENOMIC DNA]</scope>
    <source>
        <strain evidence="10 11">H1304</strain>
    </source>
</reference>
<accession>A0A2N5XXM3</accession>
<evidence type="ECO:0000256" key="9">
    <source>
        <dbReference type="RuleBase" id="RU362097"/>
    </source>
</evidence>
<dbReference type="PANTHER" id="PTHR30203:SF20">
    <property type="entry name" value="MULTIDRUG RESISTANCE OUTER MEMBRANE PROTEIN MDTP-RELATED"/>
    <property type="match status" value="1"/>
</dbReference>
<evidence type="ECO:0000256" key="5">
    <source>
        <dbReference type="ARBA" id="ARBA00022729"/>
    </source>
</evidence>
<keyword evidence="3 9" id="KW-1134">Transmembrane beta strand</keyword>
<evidence type="ECO:0000313" key="10">
    <source>
        <dbReference type="EMBL" id="PLW79229.1"/>
    </source>
</evidence>
<dbReference type="GO" id="GO:0005886">
    <property type="term" value="C:plasma membrane"/>
    <property type="evidence" value="ECO:0007669"/>
    <property type="project" value="UniProtKB-SubCell"/>
</dbReference>
<gene>
    <name evidence="10" type="ORF">C0081_03155</name>
</gene>
<proteinExistence type="inferred from homology"/>
<dbReference type="Proteomes" id="UP000234881">
    <property type="component" value="Unassembled WGS sequence"/>
</dbReference>
<dbReference type="Pfam" id="PF02321">
    <property type="entry name" value="OEP"/>
    <property type="match status" value="2"/>
</dbReference>
<dbReference type="Gene3D" id="2.20.200.10">
    <property type="entry name" value="Outer membrane efflux proteins (OEP)"/>
    <property type="match status" value="1"/>
</dbReference>
<evidence type="ECO:0000313" key="11">
    <source>
        <dbReference type="Proteomes" id="UP000234881"/>
    </source>
</evidence>
<comment type="subcellular location">
    <subcellularLocation>
        <location evidence="9">Cell membrane</location>
        <topology evidence="9">Lipid-anchor</topology>
    </subcellularLocation>
    <subcellularLocation>
        <location evidence="1">Membrane</location>
    </subcellularLocation>
</comment>
<dbReference type="InterPro" id="IPR010131">
    <property type="entry name" value="MdtP/NodT-like"/>
</dbReference>
<evidence type="ECO:0000256" key="8">
    <source>
        <dbReference type="ARBA" id="ARBA00023288"/>
    </source>
</evidence>
<keyword evidence="11" id="KW-1185">Reference proteome</keyword>
<sequence>MFSPTLTSRRTTPLALSIISLCAGCAMLPPKTELSEINPVSAYEATQSLAAKQSAWPSDHWWAAYRDPQLSELIKEGLSGANDMKIAAARLEIAYATLGSTRGALFPTMGANAKIDQERQSYNYLINEAVAPKGWKAAGVIALDLNWEIDFWGKNRAALAAAKGETQAAEAEAAAARLAVSTGIAQIYAQLVSLYADKDATSNAIRVRKQTVKVISDRFDKRLENESALERVRSAEASTQARLAAIDEQIALTRNQIAAMLGKGPDRGLAIKRPHVSGGRYSGLPKNLPLDLIGRRPDVVAARLRAEASIKRVEESRAAFYPNVNITAVIGKQALGLDLLSHTKSTYGSVGPAISLPILEGGRHVAGLMVSQAKHEIAVATYNQALAQALKDVADSVVSKRQLSRRLYATQKSATAAENAHRIVKNRYDGGLATYLEVLAAEDAMISARNATAALRARSFALDVKLVHALGGGFRSTEKKS</sequence>
<dbReference type="OrthoDB" id="9783100at2"/>
<dbReference type="PANTHER" id="PTHR30203">
    <property type="entry name" value="OUTER MEMBRANE CATION EFFLUX PROTEIN"/>
    <property type="match status" value="1"/>
</dbReference>
<evidence type="ECO:0000256" key="4">
    <source>
        <dbReference type="ARBA" id="ARBA00022692"/>
    </source>
</evidence>
<protein>
    <submittedName>
        <fullName evidence="10">Multidrug transporter</fullName>
    </submittedName>
</protein>
<keyword evidence="4 9" id="KW-0812">Transmembrane</keyword>
<dbReference type="GO" id="GO:0015562">
    <property type="term" value="F:efflux transmembrane transporter activity"/>
    <property type="evidence" value="ECO:0007669"/>
    <property type="project" value="InterPro"/>
</dbReference>
<evidence type="ECO:0000256" key="1">
    <source>
        <dbReference type="ARBA" id="ARBA00004370"/>
    </source>
</evidence>
<dbReference type="AlphaFoldDB" id="A0A2N5XXM3"/>
<dbReference type="Gene3D" id="1.20.1600.10">
    <property type="entry name" value="Outer membrane efflux proteins (OEP)"/>
    <property type="match status" value="1"/>
</dbReference>
<name>A0A2N5XXM3_9HYPH</name>
<evidence type="ECO:0000256" key="7">
    <source>
        <dbReference type="ARBA" id="ARBA00023139"/>
    </source>
</evidence>
<keyword evidence="5" id="KW-0732">Signal</keyword>